<sequence>MIGKEGYEDFNKDNIFSYKERLKLNVNEKTKIVEKAMKFIHNNKTYFFDVSTSIEFLSRSLDKKVTIFTHSIDNFNILSEKNGLVVNLIDGKFNKKNRFFYRRNYDEYLSKIEFEAAFIGAGAIKGNGIYYENEEDAYIKGEIVKRAKKVILLAEHQKYEKDAFYKGLNLDQVDIIIVDPISVSSFSDIMELHNIKINPKSLVII</sequence>
<dbReference type="Proteomes" id="UP000031866">
    <property type="component" value="Chromosome"/>
</dbReference>
<evidence type="ECO:0000259" key="1">
    <source>
        <dbReference type="Pfam" id="PF00455"/>
    </source>
</evidence>
<dbReference type="STRING" id="1520.LF65_00524"/>
<dbReference type="SUPFAM" id="SSF100950">
    <property type="entry name" value="NagB/RpiA/CoA transferase-like"/>
    <property type="match status" value="1"/>
</dbReference>
<dbReference type="AlphaFoldDB" id="A0A0B5QKC0"/>
<protein>
    <recommendedName>
        <fullName evidence="1">DeoR-like transcriptional repressor C-terminal sensor domain-containing protein</fullName>
    </recommendedName>
</protein>
<dbReference type="InterPro" id="IPR050313">
    <property type="entry name" value="Carb_Metab_HTH_regulators"/>
</dbReference>
<name>A0A0B5QKC0_CLOBE</name>
<gene>
    <name evidence="2" type="ORF">LF65_00524</name>
</gene>
<dbReference type="InterPro" id="IPR014036">
    <property type="entry name" value="DeoR-like_C"/>
</dbReference>
<dbReference type="Pfam" id="PF00455">
    <property type="entry name" value="DeoRC"/>
    <property type="match status" value="1"/>
</dbReference>
<dbReference type="SMART" id="SM01134">
    <property type="entry name" value="DeoRC"/>
    <property type="match status" value="1"/>
</dbReference>
<reference evidence="3" key="1">
    <citation type="submission" date="2014-12" db="EMBL/GenBank/DDBJ databases">
        <title>Genome sequence of Clostridium beijerinckii strain 59B.</title>
        <authorList>
            <person name="Little G.T."/>
            <person name="Minton N.P."/>
        </authorList>
    </citation>
    <scope>NUCLEOTIDE SEQUENCE [LARGE SCALE GENOMIC DNA]</scope>
    <source>
        <strain evidence="3">59B</strain>
    </source>
</reference>
<accession>A0A0B5QKC0</accession>
<feature type="domain" description="DeoR-like transcriptional repressor C-terminal sensor" evidence="1">
    <location>
        <begin position="25"/>
        <end position="179"/>
    </location>
</feature>
<evidence type="ECO:0000313" key="3">
    <source>
        <dbReference type="Proteomes" id="UP000031866"/>
    </source>
</evidence>
<dbReference type="EMBL" id="CP010086">
    <property type="protein sequence ID" value="AJG97163.1"/>
    <property type="molecule type" value="Genomic_DNA"/>
</dbReference>
<evidence type="ECO:0000313" key="2">
    <source>
        <dbReference type="EMBL" id="AJG97163.1"/>
    </source>
</evidence>
<dbReference type="PANTHER" id="PTHR30363">
    <property type="entry name" value="HTH-TYPE TRANSCRIPTIONAL REGULATOR SRLR-RELATED"/>
    <property type="match status" value="1"/>
</dbReference>
<organism evidence="2 3">
    <name type="scientific">Clostridium beijerinckii</name>
    <name type="common">Clostridium MP</name>
    <dbReference type="NCBI Taxonomy" id="1520"/>
    <lineage>
        <taxon>Bacteria</taxon>
        <taxon>Bacillati</taxon>
        <taxon>Bacillota</taxon>
        <taxon>Clostridia</taxon>
        <taxon>Eubacteriales</taxon>
        <taxon>Clostridiaceae</taxon>
        <taxon>Clostridium</taxon>
    </lineage>
</organism>
<dbReference type="PANTHER" id="PTHR30363:SF51">
    <property type="entry name" value="HTH-TYPE TRANSCRIPTIONAL REPRESSOR GLCR"/>
    <property type="match status" value="1"/>
</dbReference>
<dbReference type="KEGG" id="cbei:LF65_00524"/>
<dbReference type="RefSeq" id="WP_041893886.1">
    <property type="nucleotide sequence ID" value="NZ_CP010086.2"/>
</dbReference>
<dbReference type="OrthoDB" id="9797223at2"/>
<proteinExistence type="predicted"/>
<dbReference type="InterPro" id="IPR037171">
    <property type="entry name" value="NagB/RpiA_transferase-like"/>
</dbReference>